<organism evidence="9 10">
    <name type="scientific">Mesosutterella multiformis</name>
    <dbReference type="NCBI Taxonomy" id="2259133"/>
    <lineage>
        <taxon>Bacteria</taxon>
        <taxon>Pseudomonadati</taxon>
        <taxon>Pseudomonadota</taxon>
        <taxon>Betaproteobacteria</taxon>
        <taxon>Burkholderiales</taxon>
        <taxon>Sutterellaceae</taxon>
        <taxon>Mesosutterella</taxon>
    </lineage>
</organism>
<dbReference type="RefSeq" id="WP_160117878.1">
    <property type="nucleotide sequence ID" value="NZ_BGZJ01000001.1"/>
</dbReference>
<name>A0A388SCH2_9BURK</name>
<proteinExistence type="inferred from homology"/>
<dbReference type="Gene3D" id="3.30.2010.10">
    <property type="entry name" value="Metalloproteases ('zincins'), catalytic domain"/>
    <property type="match status" value="1"/>
</dbReference>
<evidence type="ECO:0000256" key="7">
    <source>
        <dbReference type="SAM" id="SignalP"/>
    </source>
</evidence>
<evidence type="ECO:0000256" key="2">
    <source>
        <dbReference type="ARBA" id="ARBA00022723"/>
    </source>
</evidence>
<evidence type="ECO:0000256" key="6">
    <source>
        <dbReference type="RuleBase" id="RU003983"/>
    </source>
</evidence>
<keyword evidence="5 6" id="KW-0482">Metalloprotease</keyword>
<evidence type="ECO:0000259" key="8">
    <source>
        <dbReference type="Pfam" id="PF01435"/>
    </source>
</evidence>
<reference evidence="9 10" key="1">
    <citation type="journal article" date="2018" name="Int. J. Syst. Evol. Microbiol.">
        <title>Mesosutterella multiformis gen. nov., sp. nov., a member of the family Sutterellaceae and Sutterella megalosphaeroides sp. nov., isolated from human faeces.</title>
        <authorList>
            <person name="Sakamoto M."/>
            <person name="Ikeyama N."/>
            <person name="Kunihiro T."/>
            <person name="Iino T."/>
            <person name="Yuki M."/>
            <person name="Ohkuma M."/>
        </authorList>
    </citation>
    <scope>NUCLEOTIDE SEQUENCE [LARGE SCALE GENOMIC DNA]</scope>
    <source>
        <strain evidence="9 10">4NBBH2</strain>
    </source>
</reference>
<evidence type="ECO:0000256" key="3">
    <source>
        <dbReference type="ARBA" id="ARBA00022801"/>
    </source>
</evidence>
<gene>
    <name evidence="9" type="ORF">MESMUL_13760</name>
</gene>
<dbReference type="PROSITE" id="PS51257">
    <property type="entry name" value="PROKAR_LIPOPROTEIN"/>
    <property type="match status" value="1"/>
</dbReference>
<keyword evidence="7" id="KW-0732">Signal</keyword>
<keyword evidence="4 6" id="KW-0862">Zinc</keyword>
<evidence type="ECO:0000313" key="9">
    <source>
        <dbReference type="EMBL" id="GBO94022.1"/>
    </source>
</evidence>
<dbReference type="PANTHER" id="PTHR22726">
    <property type="entry name" value="METALLOENDOPEPTIDASE OMA1"/>
    <property type="match status" value="1"/>
</dbReference>
<dbReference type="InterPro" id="IPR001915">
    <property type="entry name" value="Peptidase_M48"/>
</dbReference>
<dbReference type="PANTHER" id="PTHR22726:SF8">
    <property type="entry name" value="METALLOPROTEASE YCAL"/>
    <property type="match status" value="1"/>
</dbReference>
<accession>A0A388SCH2</accession>
<dbReference type="AlphaFoldDB" id="A0A388SCH2"/>
<feature type="chain" id="PRO_5030071245" evidence="7">
    <location>
        <begin position="21"/>
        <end position="243"/>
    </location>
</feature>
<evidence type="ECO:0000256" key="1">
    <source>
        <dbReference type="ARBA" id="ARBA00022670"/>
    </source>
</evidence>
<dbReference type="EMBL" id="BGZJ01000001">
    <property type="protein sequence ID" value="GBO94022.1"/>
    <property type="molecule type" value="Genomic_DNA"/>
</dbReference>
<protein>
    <submittedName>
        <fullName evidence="9">Metalloprotease</fullName>
    </submittedName>
</protein>
<dbReference type="GO" id="GO:0004222">
    <property type="term" value="F:metalloendopeptidase activity"/>
    <property type="evidence" value="ECO:0007669"/>
    <property type="project" value="InterPro"/>
</dbReference>
<feature type="domain" description="Peptidase M48" evidence="8">
    <location>
        <begin position="74"/>
        <end position="235"/>
    </location>
</feature>
<dbReference type="Pfam" id="PF01435">
    <property type="entry name" value="Peptidase_M48"/>
    <property type="match status" value="1"/>
</dbReference>
<keyword evidence="1 6" id="KW-0645">Protease</keyword>
<evidence type="ECO:0000313" key="10">
    <source>
        <dbReference type="Proteomes" id="UP000266091"/>
    </source>
</evidence>
<sequence length="243" mass="26012">MKKKILLALLASAAALTGCANMESLGSDQEVVAAANQSCRQMDQKNTITHQYDGRMAIIRQGLPTQVGGQTLNYQVYKTKDMNAWAMPNGCVRVYSALIDRLNNDEVRAVLGHEIGHVALRHSVQQYRTNRGVAIALSAGGALGSLVGLDGTGSDLMQQVAYSAISAQYSQALETEADNYSVDLLLKEPNGKQKALAMASALKKISTGDADSGIMQKMFGDHPDTSKRIKNVEDRVAAAGNVK</sequence>
<comment type="caution">
    <text evidence="9">The sequence shown here is derived from an EMBL/GenBank/DDBJ whole genome shotgun (WGS) entry which is preliminary data.</text>
</comment>
<dbReference type="InterPro" id="IPR051156">
    <property type="entry name" value="Mito/Outer_Membr_Metalloprot"/>
</dbReference>
<keyword evidence="3 6" id="KW-0378">Hydrolase</keyword>
<comment type="similarity">
    <text evidence="6">Belongs to the peptidase M48 family.</text>
</comment>
<dbReference type="Proteomes" id="UP000266091">
    <property type="component" value="Unassembled WGS sequence"/>
</dbReference>
<dbReference type="GO" id="GO:0016020">
    <property type="term" value="C:membrane"/>
    <property type="evidence" value="ECO:0007669"/>
    <property type="project" value="TreeGrafter"/>
</dbReference>
<feature type="signal peptide" evidence="7">
    <location>
        <begin position="1"/>
        <end position="20"/>
    </location>
</feature>
<keyword evidence="2" id="KW-0479">Metal-binding</keyword>
<evidence type="ECO:0000256" key="5">
    <source>
        <dbReference type="ARBA" id="ARBA00023049"/>
    </source>
</evidence>
<keyword evidence="10" id="KW-1185">Reference proteome</keyword>
<accession>A0A401LN30</accession>
<dbReference type="GO" id="GO:0051603">
    <property type="term" value="P:proteolysis involved in protein catabolic process"/>
    <property type="evidence" value="ECO:0007669"/>
    <property type="project" value="TreeGrafter"/>
</dbReference>
<dbReference type="GO" id="GO:0046872">
    <property type="term" value="F:metal ion binding"/>
    <property type="evidence" value="ECO:0007669"/>
    <property type="project" value="UniProtKB-KW"/>
</dbReference>
<evidence type="ECO:0000256" key="4">
    <source>
        <dbReference type="ARBA" id="ARBA00022833"/>
    </source>
</evidence>
<comment type="cofactor">
    <cofactor evidence="6">
        <name>Zn(2+)</name>
        <dbReference type="ChEBI" id="CHEBI:29105"/>
    </cofactor>
    <text evidence="6">Binds 1 zinc ion per subunit.</text>
</comment>